<protein>
    <submittedName>
        <fullName evidence="3 4">Zinc finger protein</fullName>
    </submittedName>
</protein>
<dbReference type="KEGG" id="cqu:CpipJ_CPIJ019327"/>
<keyword evidence="5" id="KW-1185">Reference proteome</keyword>
<evidence type="ECO:0000259" key="2">
    <source>
        <dbReference type="PROSITE" id="PS00028"/>
    </source>
</evidence>
<gene>
    <name evidence="4" type="primary">6053647</name>
    <name evidence="3" type="ORF">CpipJ_CPIJ019327</name>
</gene>
<dbReference type="OrthoDB" id="7752219at2759"/>
<feature type="domain" description="C2H2-type" evidence="2">
    <location>
        <begin position="21"/>
        <end position="42"/>
    </location>
</feature>
<dbReference type="HOGENOM" id="CLU_012951_0_0_1"/>
<dbReference type="AlphaFoldDB" id="B0XJ70"/>
<evidence type="ECO:0000313" key="4">
    <source>
        <dbReference type="EnsemblMetazoa" id="CPIJ019327-PA"/>
    </source>
</evidence>
<accession>B0XJ70</accession>
<name>B0XJ70_CULQU</name>
<feature type="non-terminal residue" evidence="3">
    <location>
        <position position="1"/>
    </location>
</feature>
<proteinExistence type="predicted"/>
<reference evidence="4" key="2">
    <citation type="submission" date="2021-02" db="UniProtKB">
        <authorList>
            <consortium name="EnsemblMetazoa"/>
        </authorList>
    </citation>
    <scope>IDENTIFICATION</scope>
    <source>
        <strain evidence="4">JHB</strain>
    </source>
</reference>
<dbReference type="VEuPathDB" id="VectorBase:CPIJ019327"/>
<evidence type="ECO:0000313" key="5">
    <source>
        <dbReference type="Proteomes" id="UP000002320"/>
    </source>
</evidence>
<evidence type="ECO:0000256" key="1">
    <source>
        <dbReference type="SAM" id="MobiDB-lite"/>
    </source>
</evidence>
<dbReference type="InterPro" id="IPR013087">
    <property type="entry name" value="Znf_C2H2_type"/>
</dbReference>
<organism>
    <name type="scientific">Culex quinquefasciatus</name>
    <name type="common">Southern house mosquito</name>
    <name type="synonym">Culex pungens</name>
    <dbReference type="NCBI Taxonomy" id="7176"/>
    <lineage>
        <taxon>Eukaryota</taxon>
        <taxon>Metazoa</taxon>
        <taxon>Ecdysozoa</taxon>
        <taxon>Arthropoda</taxon>
        <taxon>Hexapoda</taxon>
        <taxon>Insecta</taxon>
        <taxon>Pterygota</taxon>
        <taxon>Neoptera</taxon>
        <taxon>Endopterygota</taxon>
        <taxon>Diptera</taxon>
        <taxon>Nematocera</taxon>
        <taxon>Culicoidea</taxon>
        <taxon>Culicidae</taxon>
        <taxon>Culicinae</taxon>
        <taxon>Culicini</taxon>
        <taxon>Culex</taxon>
        <taxon>Culex</taxon>
    </lineage>
</organism>
<dbReference type="PROSITE" id="PS00028">
    <property type="entry name" value="ZINC_FINGER_C2H2_1"/>
    <property type="match status" value="1"/>
</dbReference>
<dbReference type="EMBL" id="DS233445">
    <property type="protein sequence ID" value="EDS30033.1"/>
    <property type="molecule type" value="Genomic_DNA"/>
</dbReference>
<dbReference type="Proteomes" id="UP000002320">
    <property type="component" value="Unassembled WGS sequence"/>
</dbReference>
<evidence type="ECO:0000313" key="3">
    <source>
        <dbReference type="EMBL" id="EDS30033.1"/>
    </source>
</evidence>
<dbReference type="EnsemblMetazoa" id="CPIJ019327-RA">
    <property type="protein sequence ID" value="CPIJ019327-PA"/>
    <property type="gene ID" value="CPIJ019327"/>
</dbReference>
<reference evidence="3" key="1">
    <citation type="submission" date="2007-03" db="EMBL/GenBank/DDBJ databases">
        <title>Annotation of Culex pipiens quinquefasciatus.</title>
        <authorList>
            <consortium name="The Broad Institute Genome Sequencing Platform"/>
            <person name="Atkinson P.W."/>
            <person name="Hemingway J."/>
            <person name="Christensen B.M."/>
            <person name="Higgs S."/>
            <person name="Kodira C."/>
            <person name="Hannick L."/>
            <person name="Megy K."/>
            <person name="O'Leary S."/>
            <person name="Pearson M."/>
            <person name="Haas B.J."/>
            <person name="Mauceli E."/>
            <person name="Wortman J.R."/>
            <person name="Lee N.H."/>
            <person name="Guigo R."/>
            <person name="Stanke M."/>
            <person name="Alvarado L."/>
            <person name="Amedeo P."/>
            <person name="Antoine C.H."/>
            <person name="Arensburger P."/>
            <person name="Bidwell S.L."/>
            <person name="Crawford M."/>
            <person name="Camaro F."/>
            <person name="Devon K."/>
            <person name="Engels R."/>
            <person name="Hammond M."/>
            <person name="Howarth C."/>
            <person name="Koehrsen M."/>
            <person name="Lawson D."/>
            <person name="Montgomery P."/>
            <person name="Nene V."/>
            <person name="Nusbaum C."/>
            <person name="Puiu D."/>
            <person name="Romero-Severson J."/>
            <person name="Severson D.W."/>
            <person name="Shumway M."/>
            <person name="Sisk P."/>
            <person name="Stolte C."/>
            <person name="Zeng Q."/>
            <person name="Eisenstadt E."/>
            <person name="Fraser-Liggett C."/>
            <person name="Strausberg R."/>
            <person name="Galagan J."/>
            <person name="Birren B."/>
            <person name="Collins F.H."/>
        </authorList>
    </citation>
    <scope>NUCLEOTIDE SEQUENCE [LARGE SCALE GENOMIC DNA]</scope>
    <source>
        <strain evidence="3">JHB</strain>
    </source>
</reference>
<dbReference type="VEuPathDB" id="VectorBase:CQUJHB016864"/>
<feature type="region of interest" description="Disordered" evidence="1">
    <location>
        <begin position="51"/>
        <end position="103"/>
    </location>
</feature>
<sequence length="103" mass="11509">EKKQFESHVKGHLQGGVRFPCRFCPLSFSLVKSCRNHERRFHAELVGEAVGAGEGASGERPAKKKKRTLKEEEDEFAADGMMHDPLGMMDFTMGQREDDVSVG</sequence>